<feature type="compositionally biased region" description="Basic residues" evidence="1">
    <location>
        <begin position="1"/>
        <end position="12"/>
    </location>
</feature>
<dbReference type="AlphaFoldDB" id="A0AAU9IX51"/>
<evidence type="ECO:0000313" key="2">
    <source>
        <dbReference type="EMBL" id="CAG9319447.1"/>
    </source>
</evidence>
<comment type="caution">
    <text evidence="2">The sequence shown here is derived from an EMBL/GenBank/DDBJ whole genome shotgun (WGS) entry which is preliminary data.</text>
</comment>
<accession>A0AAU9IX51</accession>
<evidence type="ECO:0000256" key="1">
    <source>
        <dbReference type="SAM" id="MobiDB-lite"/>
    </source>
</evidence>
<dbReference type="EMBL" id="CAJZBQ010000023">
    <property type="protein sequence ID" value="CAG9319447.1"/>
    <property type="molecule type" value="Genomic_DNA"/>
</dbReference>
<proteinExistence type="predicted"/>
<dbReference type="Proteomes" id="UP001162131">
    <property type="component" value="Unassembled WGS sequence"/>
</dbReference>
<name>A0AAU9IX51_9CILI</name>
<reference evidence="2" key="1">
    <citation type="submission" date="2021-09" db="EMBL/GenBank/DDBJ databases">
        <authorList>
            <consortium name="AG Swart"/>
            <person name="Singh M."/>
            <person name="Singh A."/>
            <person name="Seah K."/>
            <person name="Emmerich C."/>
        </authorList>
    </citation>
    <scope>NUCLEOTIDE SEQUENCE</scope>
    <source>
        <strain evidence="2">ATCC30299</strain>
    </source>
</reference>
<dbReference type="Gene3D" id="3.40.50.300">
    <property type="entry name" value="P-loop containing nucleotide triphosphate hydrolases"/>
    <property type="match status" value="1"/>
</dbReference>
<feature type="region of interest" description="Disordered" evidence="1">
    <location>
        <begin position="1"/>
        <end position="23"/>
    </location>
</feature>
<dbReference type="InterPro" id="IPR027417">
    <property type="entry name" value="P-loop_NTPase"/>
</dbReference>
<dbReference type="PANTHER" id="PTHR38566">
    <property type="entry name" value="RNA_LIG_T4_1 DOMAIN-CONTAINING PROTEIN"/>
    <property type="match status" value="1"/>
</dbReference>
<gene>
    <name evidence="2" type="ORF">BSTOLATCC_MIC24004</name>
</gene>
<evidence type="ECO:0000313" key="3">
    <source>
        <dbReference type="Proteomes" id="UP001162131"/>
    </source>
</evidence>
<dbReference type="SUPFAM" id="SSF56091">
    <property type="entry name" value="DNA ligase/mRNA capping enzyme, catalytic domain"/>
    <property type="match status" value="1"/>
</dbReference>
<protein>
    <submittedName>
        <fullName evidence="2">Uncharacterized protein</fullName>
    </submittedName>
</protein>
<organism evidence="2 3">
    <name type="scientific">Blepharisma stoltei</name>
    <dbReference type="NCBI Taxonomy" id="1481888"/>
    <lineage>
        <taxon>Eukaryota</taxon>
        <taxon>Sar</taxon>
        <taxon>Alveolata</taxon>
        <taxon>Ciliophora</taxon>
        <taxon>Postciliodesmatophora</taxon>
        <taxon>Heterotrichea</taxon>
        <taxon>Heterotrichida</taxon>
        <taxon>Blepharismidae</taxon>
        <taxon>Blepharisma</taxon>
    </lineage>
</organism>
<sequence length="1190" mass="137299">MNRKYHQKRSKKNLPEAPPPSSDTANEYMDILDIFHWGYTTKREVKSVETSVPFNFDYVLYDLSTKSKGAEEDIEFALNLKLRNNIRRGNTIIVLYKLAKGQAKDRLRSVNWDGQRYEIKELYWARRGMYKFFDMSFEFLNQADTKDLEIAGSFVGNFSLNYSKAEAHKEELRKVIFEGVEKAIRNGETVDVYKTVKANGENAQISYFQPLDSWIIASKNVSLIARNRKDLEKYSANRFNFAGLIANEWFNIIESMRPDVVNTFKQELSGHTIVGEYTGNQDYQHLIRYSKISLVFFALVDNNSVVTCKPPLKALQFFRKFNLEHVKMQKFGNLHSVLDLYEKLKGLFCEVSSETLEVGEEGAVLYFVKNKAQDNPILAVAENFLLKNTGNFPSEHEFNEALENQETLSLTKLKTLEYRIFRKIREKTKYIENNASDVYKKFVKEVNELAAGQSLPKPIEYYFEVARKAFEEIERNPNLYKNRGKYIDFLDKVLETVKLPGSYKRPNTNYKSVVLLTPPCYYSMTQIKDISNALGCSEIKYEYKAANPLEFPLYIFNNVPRNPKFSEHDLVIFAGYATSSIPETLNKLQEMKNSTEEIPLNAQSYIKNQNPEGAIKNLYNAIFDLRNFIKKFSHDFGLISYERLIEEALKLLFPPPKPKVFYPEGTYVIVPLGIPALGKTELVPVFQEIAERNGFMFVSISSDKIRGELYNKYIEENGKTDEQVLYDKTTKQTIKLFQDEIISALSQDSSRKIIYLDKNHPPNAIKGSFETIKKGDKNAKIIVMVPDCGKYYLGKNFFPMSLQVLLTCLLRIKNRDTHETLAGTLEKRVGVVMMMYMLYKNYLLDEGSSLLREVKFLKIPFVDEKIKVNENFENLMMYVLQNYTIGKTPSEEYIRSIIEEIEKNDVPLPHISLGDVLERGLENLIGQKLEEEQIKIAEESKDFQPSKIVQEEAKHPLKIHEGTKEIKPAQKLHEETKEIPQKIPEDVKIVEETKTEHEKIPVYLGLDLEEYFGTSLIPLITSALDAFASSFPEEQAIQSDLKELVTSGVRVYSPAGRVSDKWKFTNSLHLTSFFIGGNKEKLKSSFYREFRENAECVLRLTHIVYVPQRLICASAVSTDGYFRIENKMPHVTLLLGKWPAKLSNEVLMSANLQDNVSRSHGNLMKESVDIYALKLYPQWFLKGVTKKYHN</sequence>
<dbReference type="PANTHER" id="PTHR38566:SF1">
    <property type="entry name" value="CHROMOSOME UNDETERMINED SCAFFOLD_18, WHOLE GENOME SHOTGUN SEQUENCE"/>
    <property type="match status" value="1"/>
</dbReference>
<keyword evidence="3" id="KW-1185">Reference proteome</keyword>